<evidence type="ECO:0000256" key="4">
    <source>
        <dbReference type="ARBA" id="ARBA00022485"/>
    </source>
</evidence>
<dbReference type="EMBL" id="JAFCMP010000135">
    <property type="protein sequence ID" value="KAG5185283.1"/>
    <property type="molecule type" value="Genomic_DNA"/>
</dbReference>
<dbReference type="HAMAP" id="MF_01611">
    <property type="entry name" value="FO_synth_sub1"/>
    <property type="match status" value="1"/>
</dbReference>
<keyword evidence="8" id="KW-0411">Iron-sulfur</keyword>
<comment type="caution">
    <text evidence="12">The sequence shown here is derived from an EMBL/GenBank/DDBJ whole genome shotgun (WGS) entry which is preliminary data.</text>
</comment>
<keyword evidence="6" id="KW-0479">Metal-binding</keyword>
<dbReference type="InterPro" id="IPR007197">
    <property type="entry name" value="rSAM"/>
</dbReference>
<evidence type="ECO:0000256" key="5">
    <source>
        <dbReference type="ARBA" id="ARBA00022691"/>
    </source>
</evidence>
<dbReference type="SFLD" id="SFLDG01388">
    <property type="entry name" value="7_8-didemethyl-8-hydroxy-5-dea"/>
    <property type="match status" value="1"/>
</dbReference>
<dbReference type="SUPFAM" id="SSF102114">
    <property type="entry name" value="Radical SAM enzymes"/>
    <property type="match status" value="1"/>
</dbReference>
<name>A0A835ZAE0_9STRA</name>
<evidence type="ECO:0000256" key="9">
    <source>
        <dbReference type="ARBA" id="ARBA00023239"/>
    </source>
</evidence>
<comment type="pathway">
    <text evidence="2">Cofactor biosynthesis; coenzyme F0 biosynthesis.</text>
</comment>
<dbReference type="Proteomes" id="UP000664859">
    <property type="component" value="Unassembled WGS sequence"/>
</dbReference>
<dbReference type="NCBIfam" id="NF004884">
    <property type="entry name" value="PRK06245.1"/>
    <property type="match status" value="1"/>
</dbReference>
<comment type="catalytic activity">
    <reaction evidence="10">
        <text>5-amino-5-(4-hydroxybenzyl)-6-(D-ribitylimino)-5,6-dihydrouracil + S-adenosyl-L-methionine = 7,8-didemethyl-8-hydroxy-5-deazariboflavin + 5'-deoxyadenosine + L-methionine + NH4(+) + H(+)</text>
        <dbReference type="Rhea" id="RHEA:55204"/>
        <dbReference type="ChEBI" id="CHEBI:15378"/>
        <dbReference type="ChEBI" id="CHEBI:17319"/>
        <dbReference type="ChEBI" id="CHEBI:28938"/>
        <dbReference type="ChEBI" id="CHEBI:57844"/>
        <dbReference type="ChEBI" id="CHEBI:59789"/>
        <dbReference type="ChEBI" id="CHEBI:59904"/>
        <dbReference type="ChEBI" id="CHEBI:85936"/>
        <dbReference type="EC" id="4.3.1.32"/>
    </reaction>
</comment>
<dbReference type="InterPro" id="IPR006638">
    <property type="entry name" value="Elp3/MiaA/NifB-like_rSAM"/>
</dbReference>
<dbReference type="GO" id="GO:0046872">
    <property type="term" value="F:metal ion binding"/>
    <property type="evidence" value="ECO:0007669"/>
    <property type="project" value="UniProtKB-KW"/>
</dbReference>
<keyword evidence="5" id="KW-0949">S-adenosyl-L-methionine</keyword>
<evidence type="ECO:0000313" key="12">
    <source>
        <dbReference type="EMBL" id="KAG5185283.1"/>
    </source>
</evidence>
<dbReference type="GO" id="GO:0044689">
    <property type="term" value="F:7,8-didemethyl-8-hydroxy-5-deazariboflavin synthase activity"/>
    <property type="evidence" value="ECO:0007669"/>
    <property type="project" value="UniProtKB-EC"/>
</dbReference>
<accession>A0A835ZAE0</accession>
<dbReference type="OrthoDB" id="449339at2759"/>
<dbReference type="NCBIfam" id="TIGR03550">
    <property type="entry name" value="F420_cofG"/>
    <property type="match status" value="1"/>
</dbReference>
<dbReference type="Gene3D" id="3.20.20.70">
    <property type="entry name" value="Aldolase class I"/>
    <property type="match status" value="1"/>
</dbReference>
<dbReference type="SFLD" id="SFLDF00294">
    <property type="entry name" value="7_8-didemethyl-8-hydroxy-5-dea"/>
    <property type="match status" value="1"/>
</dbReference>
<evidence type="ECO:0000256" key="2">
    <source>
        <dbReference type="ARBA" id="ARBA00004712"/>
    </source>
</evidence>
<keyword evidence="9" id="KW-0456">Lyase</keyword>
<organism evidence="12 13">
    <name type="scientific">Tribonema minus</name>
    <dbReference type="NCBI Taxonomy" id="303371"/>
    <lineage>
        <taxon>Eukaryota</taxon>
        <taxon>Sar</taxon>
        <taxon>Stramenopiles</taxon>
        <taxon>Ochrophyta</taxon>
        <taxon>PX clade</taxon>
        <taxon>Xanthophyceae</taxon>
        <taxon>Tribonematales</taxon>
        <taxon>Tribonemataceae</taxon>
        <taxon>Tribonema</taxon>
    </lineage>
</organism>
<dbReference type="GO" id="GO:0051539">
    <property type="term" value="F:4 iron, 4 sulfur cluster binding"/>
    <property type="evidence" value="ECO:0007669"/>
    <property type="project" value="UniProtKB-KW"/>
</dbReference>
<evidence type="ECO:0000256" key="3">
    <source>
        <dbReference type="ARBA" id="ARBA00012126"/>
    </source>
</evidence>
<feature type="non-terminal residue" evidence="12">
    <location>
        <position position="333"/>
    </location>
</feature>
<protein>
    <recommendedName>
        <fullName evidence="3">7,8-didemethyl-8-hydroxy-5-deazariboflavin synthase</fullName>
        <ecNumber evidence="3">4.3.1.32</ecNumber>
    </recommendedName>
</protein>
<dbReference type="SFLD" id="SFLDG01064">
    <property type="entry name" value="F420__menaquinone_cofactor_bio"/>
    <property type="match status" value="1"/>
</dbReference>
<dbReference type="AlphaFoldDB" id="A0A835ZAE0"/>
<dbReference type="PANTHER" id="PTHR43076">
    <property type="entry name" value="FO SYNTHASE (COFH)"/>
    <property type="match status" value="1"/>
</dbReference>
<dbReference type="EC" id="4.3.1.32" evidence="3"/>
<keyword evidence="7" id="KW-0408">Iron</keyword>
<evidence type="ECO:0000259" key="11">
    <source>
        <dbReference type="PROSITE" id="PS51918"/>
    </source>
</evidence>
<evidence type="ECO:0000313" key="13">
    <source>
        <dbReference type="Proteomes" id="UP000664859"/>
    </source>
</evidence>
<dbReference type="SMART" id="SM00729">
    <property type="entry name" value="Elp3"/>
    <property type="match status" value="1"/>
</dbReference>
<evidence type="ECO:0000256" key="1">
    <source>
        <dbReference type="ARBA" id="ARBA00001966"/>
    </source>
</evidence>
<dbReference type="GO" id="GO:0016765">
    <property type="term" value="F:transferase activity, transferring alkyl or aryl (other than methyl) groups"/>
    <property type="evidence" value="ECO:0007669"/>
    <property type="project" value="InterPro"/>
</dbReference>
<evidence type="ECO:0000256" key="8">
    <source>
        <dbReference type="ARBA" id="ARBA00023014"/>
    </source>
</evidence>
<dbReference type="InterPro" id="IPR034405">
    <property type="entry name" value="F420"/>
</dbReference>
<dbReference type="InterPro" id="IPR013785">
    <property type="entry name" value="Aldolase_TIM"/>
</dbReference>
<evidence type="ECO:0000256" key="7">
    <source>
        <dbReference type="ARBA" id="ARBA00023004"/>
    </source>
</evidence>
<keyword evidence="13" id="KW-1185">Reference proteome</keyword>
<reference evidence="12" key="1">
    <citation type="submission" date="2021-02" db="EMBL/GenBank/DDBJ databases">
        <title>First Annotated Genome of the Yellow-green Alga Tribonema minus.</title>
        <authorList>
            <person name="Mahan K.M."/>
        </authorList>
    </citation>
    <scope>NUCLEOTIDE SEQUENCE</scope>
    <source>
        <strain evidence="12">UTEX B ZZ1240</strain>
    </source>
</reference>
<dbReference type="PROSITE" id="PS51918">
    <property type="entry name" value="RADICAL_SAM"/>
    <property type="match status" value="1"/>
</dbReference>
<dbReference type="Pfam" id="PF04055">
    <property type="entry name" value="Radical_SAM"/>
    <property type="match status" value="1"/>
</dbReference>
<sequence length="333" mass="35257">SYTVVPTYECFNRCAYCTFRADPRRGAASWLSVDDATAQMSAAMRQGTVREVLIMSGEVAPSSALRAPWLARVLSLCEAALSLGLHPHVNVGPLSAAEMAAVRARSVSMGLMLEQLSPALAARGGVHRHAPSKRDPQARLAQLEQAGRLKVPFTTGVLLGVGEGAGDTEASLRAIADVALRYGHIQECIIQPYSPAAGTRAGLEGFPLSAVPAIVAMARAILPPQVVVQVPPNLVRARGVLLECLDAGARDLGGISPLDEVNSAYDFPAVDELAAVLNAAGYRLRERLAVHDRLREWVPADLQPLLERTHADIGGAAFDERIATPPRACAAEA</sequence>
<dbReference type="InterPro" id="IPR058240">
    <property type="entry name" value="rSAM_sf"/>
</dbReference>
<dbReference type="PANTHER" id="PTHR43076:SF15">
    <property type="entry name" value="7,8-DIDEMETHYL-8-HYDROXY-5-DEAZARIBOFLAVIN SYNTHASE"/>
    <property type="match status" value="1"/>
</dbReference>
<comment type="cofactor">
    <cofactor evidence="1">
        <name>[4Fe-4S] cluster</name>
        <dbReference type="ChEBI" id="CHEBI:49883"/>
    </cofactor>
</comment>
<proteinExistence type="inferred from homology"/>
<gene>
    <name evidence="12" type="ORF">JKP88DRAFT_162768</name>
</gene>
<dbReference type="InterPro" id="IPR019939">
    <property type="entry name" value="CofG_family"/>
</dbReference>
<evidence type="ECO:0000256" key="10">
    <source>
        <dbReference type="ARBA" id="ARBA00048974"/>
    </source>
</evidence>
<feature type="domain" description="Radical SAM core" evidence="11">
    <location>
        <begin position="1"/>
        <end position="233"/>
    </location>
</feature>
<evidence type="ECO:0000256" key="6">
    <source>
        <dbReference type="ARBA" id="ARBA00022723"/>
    </source>
</evidence>
<dbReference type="CDD" id="cd01335">
    <property type="entry name" value="Radical_SAM"/>
    <property type="match status" value="1"/>
</dbReference>
<dbReference type="SFLD" id="SFLDS00029">
    <property type="entry name" value="Radical_SAM"/>
    <property type="match status" value="1"/>
</dbReference>
<keyword evidence="4" id="KW-0004">4Fe-4S</keyword>
<dbReference type="UniPathway" id="UPA00072"/>